<evidence type="ECO:0000313" key="8">
    <source>
        <dbReference type="Proteomes" id="UP000191980"/>
    </source>
</evidence>
<dbReference type="OrthoDB" id="5566440at2"/>
<evidence type="ECO:0000256" key="2">
    <source>
        <dbReference type="ARBA" id="ARBA00009142"/>
    </source>
</evidence>
<gene>
    <name evidence="7" type="ORF">AU255_04425</name>
</gene>
<feature type="transmembrane region" description="Helical" evidence="6">
    <location>
        <begin position="68"/>
        <end position="88"/>
    </location>
</feature>
<comment type="similarity">
    <text evidence="2 6">Belongs to the 4-toluene sulfonate uptake permease (TSUP) (TC 2.A.102) family.</text>
</comment>
<dbReference type="InterPro" id="IPR002781">
    <property type="entry name" value="TM_pro_TauE-like"/>
</dbReference>
<dbReference type="AlphaFoldDB" id="A0A1V8M6G4"/>
<dbReference type="EMBL" id="LPUF01000001">
    <property type="protein sequence ID" value="OQK17151.1"/>
    <property type="molecule type" value="Genomic_DNA"/>
</dbReference>
<accession>A0A1V8M6G4</accession>
<dbReference type="Proteomes" id="UP000191980">
    <property type="component" value="Unassembled WGS sequence"/>
</dbReference>
<dbReference type="RefSeq" id="WP_080521764.1">
    <property type="nucleotide sequence ID" value="NZ_LPUF01000001.1"/>
</dbReference>
<feature type="transmembrane region" description="Helical" evidence="6">
    <location>
        <begin position="194"/>
        <end position="214"/>
    </location>
</feature>
<evidence type="ECO:0000256" key="5">
    <source>
        <dbReference type="ARBA" id="ARBA00023136"/>
    </source>
</evidence>
<evidence type="ECO:0000256" key="6">
    <source>
        <dbReference type="RuleBase" id="RU363041"/>
    </source>
</evidence>
<feature type="transmembrane region" description="Helical" evidence="6">
    <location>
        <begin position="220"/>
        <end position="237"/>
    </location>
</feature>
<sequence>MPVDILAALILTTVIQSLFGVGILLFGTPLLLLLGYDFSYTLSVLLPISIAINMLQVVKHYNYINFDLYKNVLLYSIPCIVFFLFIITNIKVNIGLLIGLFLIFVALKNFFPRIEQSLRAMIRYEKLYLIIMGIVHGITNLGGSLLTALVHEQGHSKNITRVTIAICYATFAVFQLLTLYLIGYESGMPYTDNMLLLQISVVVFLFTEEFIYTQIDNQKYTQLFAFFLAFSGVLLIVKSLNF</sequence>
<feature type="transmembrane region" description="Helical" evidence="6">
    <location>
        <begin position="127"/>
        <end position="150"/>
    </location>
</feature>
<keyword evidence="3 6" id="KW-0812">Transmembrane</keyword>
<keyword evidence="4 6" id="KW-1133">Transmembrane helix</keyword>
<proteinExistence type="inferred from homology"/>
<feature type="transmembrane region" description="Helical" evidence="6">
    <location>
        <begin position="7"/>
        <end position="32"/>
    </location>
</feature>
<organism evidence="7 8">
    <name type="scientific">Methyloprofundus sedimenti</name>
    <dbReference type="NCBI Taxonomy" id="1420851"/>
    <lineage>
        <taxon>Bacteria</taxon>
        <taxon>Pseudomonadati</taxon>
        <taxon>Pseudomonadota</taxon>
        <taxon>Gammaproteobacteria</taxon>
        <taxon>Methylococcales</taxon>
        <taxon>Methylococcaceae</taxon>
        <taxon>Methyloprofundus</taxon>
    </lineage>
</organism>
<evidence type="ECO:0000313" key="7">
    <source>
        <dbReference type="EMBL" id="OQK17151.1"/>
    </source>
</evidence>
<evidence type="ECO:0000256" key="3">
    <source>
        <dbReference type="ARBA" id="ARBA00022692"/>
    </source>
</evidence>
<evidence type="ECO:0000256" key="4">
    <source>
        <dbReference type="ARBA" id="ARBA00022989"/>
    </source>
</evidence>
<keyword evidence="5 6" id="KW-0472">Membrane</keyword>
<feature type="transmembrane region" description="Helical" evidence="6">
    <location>
        <begin position="162"/>
        <end position="182"/>
    </location>
</feature>
<comment type="subcellular location">
    <subcellularLocation>
        <location evidence="6">Cell membrane</location>
        <topology evidence="6">Multi-pass membrane protein</topology>
    </subcellularLocation>
    <subcellularLocation>
        <location evidence="1">Membrane</location>
        <topology evidence="1">Multi-pass membrane protein</topology>
    </subcellularLocation>
</comment>
<keyword evidence="6" id="KW-1003">Cell membrane</keyword>
<keyword evidence="8" id="KW-1185">Reference proteome</keyword>
<reference evidence="7 8" key="1">
    <citation type="submission" date="2015-12" db="EMBL/GenBank/DDBJ databases">
        <authorList>
            <person name="Shamseldin A."/>
            <person name="Moawad H."/>
            <person name="Abd El-Rahim W.M."/>
            <person name="Sadowsky M.J."/>
        </authorList>
    </citation>
    <scope>NUCLEOTIDE SEQUENCE [LARGE SCALE GENOMIC DNA]</scope>
    <source>
        <strain evidence="7 8">WF1</strain>
    </source>
</reference>
<dbReference type="GO" id="GO:0005886">
    <property type="term" value="C:plasma membrane"/>
    <property type="evidence" value="ECO:0007669"/>
    <property type="project" value="UniProtKB-SubCell"/>
</dbReference>
<protein>
    <recommendedName>
        <fullName evidence="6">Probable membrane transporter protein</fullName>
    </recommendedName>
</protein>
<evidence type="ECO:0000256" key="1">
    <source>
        <dbReference type="ARBA" id="ARBA00004141"/>
    </source>
</evidence>
<name>A0A1V8M6G4_9GAMM</name>
<feature type="transmembrane region" description="Helical" evidence="6">
    <location>
        <begin position="38"/>
        <end position="56"/>
    </location>
</feature>
<dbReference type="Pfam" id="PF01925">
    <property type="entry name" value="TauE"/>
    <property type="match status" value="1"/>
</dbReference>
<dbReference type="STRING" id="1420851.AU255_04425"/>
<comment type="caution">
    <text evidence="7">The sequence shown here is derived from an EMBL/GenBank/DDBJ whole genome shotgun (WGS) entry which is preliminary data.</text>
</comment>